<reference evidence="1 2" key="1">
    <citation type="journal article" date="2006" name="J. Bacteriol.">
        <title>Comparison of the genome sequence of the poultry pathogen Bordetella avium with those of B. bronchiseptica, B. pertussis, and B. parapertussis reveals extensive diversity in surface structures associated with host interaction.</title>
        <authorList>
            <person name="Sebaihia M."/>
            <person name="Preston A."/>
            <person name="Maskell D.J."/>
            <person name="Kuzmiak H."/>
            <person name="Connell T.D."/>
            <person name="King N.D."/>
            <person name="Orndorff P.E."/>
            <person name="Miyamoto D.M."/>
            <person name="Thomson N.R."/>
            <person name="Harris D."/>
            <person name="Goble A."/>
            <person name="Lord A."/>
            <person name="Murphy L."/>
            <person name="Quail M.A."/>
            <person name="Rutter S."/>
            <person name="Squares R."/>
            <person name="Squares S."/>
            <person name="Woodward J."/>
            <person name="Parkhill J."/>
            <person name="Temple L.M."/>
        </authorList>
    </citation>
    <scope>NUCLEOTIDE SEQUENCE [LARGE SCALE GENOMIC DNA]</scope>
    <source>
        <strain evidence="1 2">197N</strain>
    </source>
</reference>
<dbReference type="STRING" id="360910.BAV1749A"/>
<proteinExistence type="predicted"/>
<organism evidence="1 2">
    <name type="scientific">Bordetella avium (strain 197N)</name>
    <dbReference type="NCBI Taxonomy" id="360910"/>
    <lineage>
        <taxon>Bacteria</taxon>
        <taxon>Pseudomonadati</taxon>
        <taxon>Pseudomonadota</taxon>
        <taxon>Betaproteobacteria</taxon>
        <taxon>Burkholderiales</taxon>
        <taxon>Alcaligenaceae</taxon>
        <taxon>Bordetella</taxon>
    </lineage>
</organism>
<dbReference type="EMBL" id="AM167904">
    <property type="protein sequence ID" value="CAJ49358.1"/>
    <property type="molecule type" value="Genomic_DNA"/>
</dbReference>
<accession>Q2L144</accession>
<dbReference type="HOGENOM" id="CLU_157775_0_0_4"/>
<dbReference type="Proteomes" id="UP000001977">
    <property type="component" value="Chromosome"/>
</dbReference>
<name>Q2L144_BORA1</name>
<evidence type="ECO:0000313" key="2">
    <source>
        <dbReference type="Proteomes" id="UP000001977"/>
    </source>
</evidence>
<protein>
    <submittedName>
        <fullName evidence="1">Uncharacterized protein</fullName>
    </submittedName>
</protein>
<sequence>MSFLLPERAGFRYAGLPSGAWCMNLLFRSLFLAALLTLAACANYERAAMVRVDAGQGDRMVVLPRDVAVELSGDPGRVLPQDSRWRRIGAIAQGDVYRRLDGRFAVRSEGREREAYLVESGGRLIGFYLPAEGWFVKSATFQRMPTWR</sequence>
<keyword evidence="2" id="KW-1185">Reference proteome</keyword>
<dbReference type="KEGG" id="bav:BAV1749A"/>
<gene>
    <name evidence="1" type="ORF">BAV1749A</name>
</gene>
<dbReference type="AlphaFoldDB" id="Q2L144"/>
<evidence type="ECO:0000313" key="1">
    <source>
        <dbReference type="EMBL" id="CAJ49358.1"/>
    </source>
</evidence>